<dbReference type="AlphaFoldDB" id="Q0YT40"/>
<dbReference type="Gene3D" id="3.30.10.20">
    <property type="match status" value="3"/>
</dbReference>
<comment type="caution">
    <text evidence="3">The sequence shown here is derived from an EMBL/GenBank/DDBJ whole genome shotgun (WGS) entry which is preliminary data.</text>
</comment>
<reference evidence="3 4" key="1">
    <citation type="submission" date="2006-07" db="EMBL/GenBank/DDBJ databases">
        <title>Annotation of the draft genome assembly of Chlorobium ferroxidans DSM 13031.</title>
        <authorList>
            <consortium name="US DOE Joint Genome Institute (JGI-ORNL)"/>
            <person name="Larimer F."/>
            <person name="Land M."/>
            <person name="Hauser L."/>
        </authorList>
    </citation>
    <scope>NUCLEOTIDE SEQUENCE [LARGE SCALE GENOMIC DNA]</scope>
    <source>
        <strain evidence="3 4">DSM 13031</strain>
    </source>
</reference>
<evidence type="ECO:0000313" key="4">
    <source>
        <dbReference type="Proteomes" id="UP000004162"/>
    </source>
</evidence>
<reference evidence="3 4" key="2">
    <citation type="submission" date="2006-07" db="EMBL/GenBank/DDBJ databases">
        <title>Sequencing of the draft genome and assembly of Chlorobium ferroxidans DSM 13031.</title>
        <authorList>
            <consortium name="US DOE Joint Genome Institute (JGI-PGF)"/>
            <person name="Copeland A."/>
            <person name="Lucas S."/>
            <person name="Lapidus A."/>
            <person name="Barry K."/>
            <person name="Glavina del Rio T."/>
            <person name="Dalin E."/>
            <person name="Tice H."/>
            <person name="Bruce D."/>
            <person name="Pitluck S."/>
            <person name="Richardson P."/>
        </authorList>
    </citation>
    <scope>NUCLEOTIDE SEQUENCE [LARGE SCALE GENOMIC DNA]</scope>
    <source>
        <strain evidence="3 4">DSM 13031</strain>
    </source>
</reference>
<keyword evidence="4" id="KW-1185">Reference proteome</keyword>
<name>Q0YT40_9CHLB</name>
<keyword evidence="1" id="KW-0812">Transmembrane</keyword>
<dbReference type="PROSITE" id="PS51178">
    <property type="entry name" value="PASTA"/>
    <property type="match status" value="3"/>
</dbReference>
<dbReference type="Pfam" id="PF03793">
    <property type="entry name" value="PASTA"/>
    <property type="match status" value="3"/>
</dbReference>
<feature type="domain" description="PASTA" evidence="2">
    <location>
        <begin position="100"/>
        <end position="168"/>
    </location>
</feature>
<dbReference type="OrthoDB" id="9803895at2"/>
<evidence type="ECO:0000259" key="2">
    <source>
        <dbReference type="PROSITE" id="PS51178"/>
    </source>
</evidence>
<dbReference type="Proteomes" id="UP000004162">
    <property type="component" value="Unassembled WGS sequence"/>
</dbReference>
<dbReference type="EMBL" id="AASE01000004">
    <property type="protein sequence ID" value="EAT59425.1"/>
    <property type="molecule type" value="Genomic_DNA"/>
</dbReference>
<evidence type="ECO:0000256" key="1">
    <source>
        <dbReference type="SAM" id="Phobius"/>
    </source>
</evidence>
<dbReference type="InterPro" id="IPR005543">
    <property type="entry name" value="PASTA_dom"/>
</dbReference>
<sequence>MKKKVGVVILLVFGVIGIFDKLIMPFYVSQGSVRVVPDVTEMPYEDAVRKLRHAGFEAKKSYYVKYLSGIDSNVVISQMPEAGLEVKPGRNVYLVLNRRDKPTFPMPDFQGRPEFDARQAAARMELTLEGVQMSPVTNPEDDGKVLSQSVPPQTVVSSGTALSLIIGRYQESSEGLRKVVVPDVLGMSLSQASQVISEAGLNSGKIITEYSAILVPNTVISQKPAVGSYVAPGQQVELTVVTAE</sequence>
<dbReference type="SMART" id="SM00740">
    <property type="entry name" value="PASTA"/>
    <property type="match status" value="3"/>
</dbReference>
<dbReference type="CDD" id="cd06577">
    <property type="entry name" value="PASTA_pknB"/>
    <property type="match status" value="3"/>
</dbReference>
<feature type="domain" description="PASTA" evidence="2">
    <location>
        <begin position="175"/>
        <end position="242"/>
    </location>
</feature>
<protein>
    <submittedName>
        <fullName evidence="3">PASTA</fullName>
    </submittedName>
</protein>
<proteinExistence type="predicted"/>
<evidence type="ECO:0000313" key="3">
    <source>
        <dbReference type="EMBL" id="EAT59425.1"/>
    </source>
</evidence>
<feature type="domain" description="PASTA" evidence="2">
    <location>
        <begin position="30"/>
        <end position="98"/>
    </location>
</feature>
<keyword evidence="1" id="KW-1133">Transmembrane helix</keyword>
<gene>
    <name evidence="3" type="ORF">CferDRAFT_1352</name>
</gene>
<keyword evidence="1" id="KW-0472">Membrane</keyword>
<feature type="transmembrane region" description="Helical" evidence="1">
    <location>
        <begin position="7"/>
        <end position="28"/>
    </location>
</feature>
<dbReference type="RefSeq" id="WP_006365852.1">
    <property type="nucleotide sequence ID" value="NZ_AASE01000004.1"/>
</dbReference>
<organism evidence="3 4">
    <name type="scientific">Chlorobium ferrooxidans DSM 13031</name>
    <dbReference type="NCBI Taxonomy" id="377431"/>
    <lineage>
        <taxon>Bacteria</taxon>
        <taxon>Pseudomonadati</taxon>
        <taxon>Chlorobiota</taxon>
        <taxon>Chlorobiia</taxon>
        <taxon>Chlorobiales</taxon>
        <taxon>Chlorobiaceae</taxon>
        <taxon>Chlorobium/Pelodictyon group</taxon>
        <taxon>Chlorobium</taxon>
    </lineage>
</organism>
<accession>Q0YT40</accession>